<gene>
    <name evidence="1" type="ORF">MCOR_29293</name>
</gene>
<proteinExistence type="predicted"/>
<dbReference type="OrthoDB" id="6181160at2759"/>
<sequence>MARENTINKKNLETTISSPMRKANKDLREANLSPTKYPDLQKKLTYHNCLISEIKESVSHEKKNKFPVLQVITGKAIRDHTCIRRLSYDIKVNRKQLMKIKSKREKEKKKTSMKAAREDLRSKVIAFLERDDNSTCLPGKRDNKKDGKEKKQKRVLNDYLDNLHQKFLSENILTKFSVSVFRRFRPAHYALASFGNRRTCLCQRHQNMALKVRTLKALTVTTTSNPDQLIRQMTDDEVLEKITQLEDEKIKYSEWKRVDVEEKGMMKKRMNVVQCEANRQEFGTLIRTSLNEFRAHVYRVQTQYEQIRTLKENLPK</sequence>
<accession>A0A6J8CDT2</accession>
<reference evidence="1 2" key="1">
    <citation type="submission" date="2020-06" db="EMBL/GenBank/DDBJ databases">
        <authorList>
            <person name="Li R."/>
            <person name="Bekaert M."/>
        </authorList>
    </citation>
    <scope>NUCLEOTIDE SEQUENCE [LARGE SCALE GENOMIC DNA]</scope>
    <source>
        <strain evidence="2">wild</strain>
    </source>
</reference>
<name>A0A6J8CDT2_MYTCO</name>
<dbReference type="Proteomes" id="UP000507470">
    <property type="component" value="Unassembled WGS sequence"/>
</dbReference>
<evidence type="ECO:0000313" key="1">
    <source>
        <dbReference type="EMBL" id="CAC5394558.1"/>
    </source>
</evidence>
<dbReference type="PANTHER" id="PTHR46601:SF1">
    <property type="entry name" value="ADF-H DOMAIN-CONTAINING PROTEIN"/>
    <property type="match status" value="1"/>
</dbReference>
<dbReference type="PANTHER" id="PTHR46601">
    <property type="entry name" value="ULP_PROTEASE DOMAIN-CONTAINING PROTEIN"/>
    <property type="match status" value="1"/>
</dbReference>
<evidence type="ECO:0000313" key="2">
    <source>
        <dbReference type="Proteomes" id="UP000507470"/>
    </source>
</evidence>
<dbReference type="AlphaFoldDB" id="A0A6J8CDT2"/>
<protein>
    <submittedName>
        <fullName evidence="1">Uncharacterized protein</fullName>
    </submittedName>
</protein>
<organism evidence="1 2">
    <name type="scientific">Mytilus coruscus</name>
    <name type="common">Sea mussel</name>
    <dbReference type="NCBI Taxonomy" id="42192"/>
    <lineage>
        <taxon>Eukaryota</taxon>
        <taxon>Metazoa</taxon>
        <taxon>Spiralia</taxon>
        <taxon>Lophotrochozoa</taxon>
        <taxon>Mollusca</taxon>
        <taxon>Bivalvia</taxon>
        <taxon>Autobranchia</taxon>
        <taxon>Pteriomorphia</taxon>
        <taxon>Mytilida</taxon>
        <taxon>Mytiloidea</taxon>
        <taxon>Mytilidae</taxon>
        <taxon>Mytilinae</taxon>
        <taxon>Mytilus</taxon>
    </lineage>
</organism>
<keyword evidence="2" id="KW-1185">Reference proteome</keyword>
<dbReference type="EMBL" id="CACVKT020005309">
    <property type="protein sequence ID" value="CAC5394558.1"/>
    <property type="molecule type" value="Genomic_DNA"/>
</dbReference>